<name>A0AAW5N8J4_9BACT</name>
<evidence type="ECO:0000313" key="3">
    <source>
        <dbReference type="Proteomes" id="UP001204579"/>
    </source>
</evidence>
<keyword evidence="3" id="KW-1185">Reference proteome</keyword>
<dbReference type="InterPro" id="IPR029079">
    <property type="entry name" value="Imm43"/>
</dbReference>
<gene>
    <name evidence="2" type="ORF">NW209_14515</name>
</gene>
<dbReference type="Proteomes" id="UP001204579">
    <property type="component" value="Unassembled WGS sequence"/>
</dbReference>
<evidence type="ECO:0000259" key="1">
    <source>
        <dbReference type="Pfam" id="PF15570"/>
    </source>
</evidence>
<proteinExistence type="predicted"/>
<reference evidence="2 3" key="1">
    <citation type="submission" date="2022-08" db="EMBL/GenBank/DDBJ databases">
        <authorList>
            <person name="Zeman M."/>
            <person name="Kubasova T."/>
        </authorList>
    </citation>
    <scope>NUCLEOTIDE SEQUENCE [LARGE SCALE GENOMIC DNA]</scope>
    <source>
        <strain evidence="2 3">ET62</strain>
    </source>
</reference>
<dbReference type="EMBL" id="JANRHJ010000022">
    <property type="protein sequence ID" value="MCR8875201.1"/>
    <property type="molecule type" value="Genomic_DNA"/>
</dbReference>
<comment type="caution">
    <text evidence="2">The sequence shown here is derived from an EMBL/GenBank/DDBJ whole genome shotgun (WGS) entry which is preliminary data.</text>
</comment>
<sequence length="213" mass="26040">MNYIWYYTIDRPIGIPKIEGYALSDQYSQRGWKPILADWMNLNYDGFPKKEEHKLPKELFLYIKTSKTEPLFDWFYLGNHMMAVSEKFYSYLYQQIGRQSEISELRIFNTKRLESKRKYYVFRICEFNDNLFDFHKGTAVIQEHLMNEYMLYPDMCLIDKNISKNIFVVKEFCYSFGLILTEESKRWIEYNLYKPEIHCLKKYPDVWNNEFII</sequence>
<organism evidence="2 3">
    <name type="scientific">Phocaeicola barnesiae</name>
    <dbReference type="NCBI Taxonomy" id="376804"/>
    <lineage>
        <taxon>Bacteria</taxon>
        <taxon>Pseudomonadati</taxon>
        <taxon>Bacteroidota</taxon>
        <taxon>Bacteroidia</taxon>
        <taxon>Bacteroidales</taxon>
        <taxon>Bacteroidaceae</taxon>
        <taxon>Phocaeicola</taxon>
    </lineage>
</organism>
<feature type="domain" description="Immunity protein 43" evidence="1">
    <location>
        <begin position="12"/>
        <end position="212"/>
    </location>
</feature>
<evidence type="ECO:0000313" key="2">
    <source>
        <dbReference type="EMBL" id="MCR8875201.1"/>
    </source>
</evidence>
<accession>A0AAW5N8J4</accession>
<dbReference type="RefSeq" id="WP_204428976.1">
    <property type="nucleotide sequence ID" value="NZ_JANRHJ010000022.1"/>
</dbReference>
<protein>
    <recommendedName>
        <fullName evidence="1">Immunity protein 43 domain-containing protein</fullName>
    </recommendedName>
</protein>
<dbReference type="AlphaFoldDB" id="A0AAW5N8J4"/>
<dbReference type="Pfam" id="PF15570">
    <property type="entry name" value="Imm43"/>
    <property type="match status" value="1"/>
</dbReference>